<dbReference type="EMBL" id="CADIKB010000022">
    <property type="protein sequence ID" value="CAB3711981.1"/>
    <property type="molecule type" value="Genomic_DNA"/>
</dbReference>
<protein>
    <submittedName>
        <fullName evidence="1">Uncharacterized protein</fullName>
    </submittedName>
</protein>
<dbReference type="AlphaFoldDB" id="A0A6J5BMC0"/>
<organism evidence="1 2">
    <name type="scientific">Paraburkholderia phenoliruptrix</name>
    <dbReference type="NCBI Taxonomy" id="252970"/>
    <lineage>
        <taxon>Bacteria</taxon>
        <taxon>Pseudomonadati</taxon>
        <taxon>Pseudomonadota</taxon>
        <taxon>Betaproteobacteria</taxon>
        <taxon>Burkholderiales</taxon>
        <taxon>Burkholderiaceae</taxon>
        <taxon>Paraburkholderia</taxon>
    </lineage>
</organism>
<evidence type="ECO:0000313" key="2">
    <source>
        <dbReference type="Proteomes" id="UP000494249"/>
    </source>
</evidence>
<evidence type="ECO:0000313" key="1">
    <source>
        <dbReference type="EMBL" id="CAB3711981.1"/>
    </source>
</evidence>
<name>A0A6J5BMC0_9BURK</name>
<sequence>MTIKTIAIEIVRRVIVTSRYGGREPYEARHSILRRGTPRWQTLIRRSLLSTRAATSAALSAVFFSQPACAAVARPFALGRRCQPNSVGRSCSCLPSRRIRLSCSAFTSYLLLPTVQGIADTYSEWRGGQTLITGNLPFQRVCHRDHVGDVTAQDVAGTGLHIVPVLEHLHHQRFRYLQPRFSMYKQVAEPV</sequence>
<accession>A0A6J5BMC0</accession>
<gene>
    <name evidence="1" type="ORF">LMG22037_04117</name>
</gene>
<dbReference type="Proteomes" id="UP000494249">
    <property type="component" value="Unassembled WGS sequence"/>
</dbReference>
<proteinExistence type="predicted"/>
<reference evidence="1 2" key="1">
    <citation type="submission" date="2020-04" db="EMBL/GenBank/DDBJ databases">
        <authorList>
            <person name="De Canck E."/>
        </authorList>
    </citation>
    <scope>NUCLEOTIDE SEQUENCE [LARGE SCALE GENOMIC DNA]</scope>
    <source>
        <strain evidence="1 2">LMG 22037</strain>
    </source>
</reference>